<organism evidence="1 2">
    <name type="scientific">Hypoxylon rubiginosum</name>
    <dbReference type="NCBI Taxonomy" id="110542"/>
    <lineage>
        <taxon>Eukaryota</taxon>
        <taxon>Fungi</taxon>
        <taxon>Dikarya</taxon>
        <taxon>Ascomycota</taxon>
        <taxon>Pezizomycotina</taxon>
        <taxon>Sordariomycetes</taxon>
        <taxon>Xylariomycetidae</taxon>
        <taxon>Xylariales</taxon>
        <taxon>Hypoxylaceae</taxon>
        <taxon>Hypoxylon</taxon>
    </lineage>
</organism>
<name>A0ACB9Z224_9PEZI</name>
<accession>A0ACB9Z224</accession>
<keyword evidence="2" id="KW-1185">Reference proteome</keyword>
<comment type="caution">
    <text evidence="1">The sequence shown here is derived from an EMBL/GenBank/DDBJ whole genome shotgun (WGS) entry which is preliminary data.</text>
</comment>
<protein>
    <submittedName>
        <fullName evidence="1">Uncharacterized protein</fullName>
    </submittedName>
</protein>
<sequence>MASDMGPVILLQTTSPIDESWADVYSSARLLVSRTKNPMSTKGTFLRQCRVHAASQEDDGFVFITIVHAVILSWDIDRASSSTRPSCRYLRYR</sequence>
<evidence type="ECO:0000313" key="1">
    <source>
        <dbReference type="EMBL" id="KAI4865542.1"/>
    </source>
</evidence>
<dbReference type="Proteomes" id="UP001497700">
    <property type="component" value="Unassembled WGS sequence"/>
</dbReference>
<evidence type="ECO:0000313" key="2">
    <source>
        <dbReference type="Proteomes" id="UP001497700"/>
    </source>
</evidence>
<proteinExistence type="predicted"/>
<gene>
    <name evidence="1" type="ORF">F4820DRAFT_291480</name>
</gene>
<dbReference type="EMBL" id="MU393470">
    <property type="protein sequence ID" value="KAI4865542.1"/>
    <property type="molecule type" value="Genomic_DNA"/>
</dbReference>
<reference evidence="1 2" key="1">
    <citation type="journal article" date="2022" name="New Phytol.">
        <title>Ecological generalism drives hyperdiversity of secondary metabolite gene clusters in xylarialean endophytes.</title>
        <authorList>
            <person name="Franco M.E.E."/>
            <person name="Wisecaver J.H."/>
            <person name="Arnold A.E."/>
            <person name="Ju Y.M."/>
            <person name="Slot J.C."/>
            <person name="Ahrendt S."/>
            <person name="Moore L.P."/>
            <person name="Eastman K.E."/>
            <person name="Scott K."/>
            <person name="Konkel Z."/>
            <person name="Mondo S.J."/>
            <person name="Kuo A."/>
            <person name="Hayes R.D."/>
            <person name="Haridas S."/>
            <person name="Andreopoulos B."/>
            <person name="Riley R."/>
            <person name="LaButti K."/>
            <person name="Pangilinan J."/>
            <person name="Lipzen A."/>
            <person name="Amirebrahimi M."/>
            <person name="Yan J."/>
            <person name="Adam C."/>
            <person name="Keymanesh K."/>
            <person name="Ng V."/>
            <person name="Louie K."/>
            <person name="Northen T."/>
            <person name="Drula E."/>
            <person name="Henrissat B."/>
            <person name="Hsieh H.M."/>
            <person name="Youens-Clark K."/>
            <person name="Lutzoni F."/>
            <person name="Miadlikowska J."/>
            <person name="Eastwood D.C."/>
            <person name="Hamelin R.C."/>
            <person name="Grigoriev I.V."/>
            <person name="U'Ren J.M."/>
        </authorList>
    </citation>
    <scope>NUCLEOTIDE SEQUENCE [LARGE SCALE GENOMIC DNA]</scope>
    <source>
        <strain evidence="1 2">CBS 119005</strain>
    </source>
</reference>